<sequence>MCKTMVERYHGNLCVRPWLKDTMAT</sequence>
<protein>
    <submittedName>
        <fullName evidence="1">Uncharacterized protein</fullName>
    </submittedName>
</protein>
<name>A0A0B0PLS7_GOSAR</name>
<gene>
    <name evidence="1" type="ORF">F383_31904</name>
</gene>
<dbReference type="EMBL" id="KN433853">
    <property type="protein sequence ID" value="KHG25792.1"/>
    <property type="molecule type" value="Genomic_DNA"/>
</dbReference>
<evidence type="ECO:0000313" key="1">
    <source>
        <dbReference type="EMBL" id="KHG25792.1"/>
    </source>
</evidence>
<reference evidence="2" key="1">
    <citation type="submission" date="2014-09" db="EMBL/GenBank/DDBJ databases">
        <authorList>
            <person name="Mudge J."/>
            <person name="Ramaraj T."/>
            <person name="Lindquist I.E."/>
            <person name="Bharti A.K."/>
            <person name="Sundararajan A."/>
            <person name="Cameron C.T."/>
            <person name="Woodward J.E."/>
            <person name="May G.D."/>
            <person name="Brubaker C."/>
            <person name="Broadhvest J."/>
            <person name="Wilkins T.A."/>
        </authorList>
    </citation>
    <scope>NUCLEOTIDE SEQUENCE</scope>
    <source>
        <strain evidence="2">cv. AKA8401</strain>
    </source>
</reference>
<keyword evidence="2" id="KW-1185">Reference proteome</keyword>
<organism evidence="1 2">
    <name type="scientific">Gossypium arboreum</name>
    <name type="common">Tree cotton</name>
    <name type="synonym">Gossypium nanking</name>
    <dbReference type="NCBI Taxonomy" id="29729"/>
    <lineage>
        <taxon>Eukaryota</taxon>
        <taxon>Viridiplantae</taxon>
        <taxon>Streptophyta</taxon>
        <taxon>Embryophyta</taxon>
        <taxon>Tracheophyta</taxon>
        <taxon>Spermatophyta</taxon>
        <taxon>Magnoliopsida</taxon>
        <taxon>eudicotyledons</taxon>
        <taxon>Gunneridae</taxon>
        <taxon>Pentapetalae</taxon>
        <taxon>rosids</taxon>
        <taxon>malvids</taxon>
        <taxon>Malvales</taxon>
        <taxon>Malvaceae</taxon>
        <taxon>Malvoideae</taxon>
        <taxon>Gossypium</taxon>
    </lineage>
</organism>
<dbReference type="AlphaFoldDB" id="A0A0B0PLS7"/>
<accession>A0A0B0PLS7</accession>
<dbReference type="Proteomes" id="UP000032142">
    <property type="component" value="Unassembled WGS sequence"/>
</dbReference>
<proteinExistence type="predicted"/>
<evidence type="ECO:0000313" key="2">
    <source>
        <dbReference type="Proteomes" id="UP000032142"/>
    </source>
</evidence>